<protein>
    <recommendedName>
        <fullName evidence="3">Flagellar biosynthesis protein FlhG</fullName>
    </recommendedName>
</protein>
<reference evidence="1 2" key="1">
    <citation type="submission" date="2019-03" db="EMBL/GenBank/DDBJ databases">
        <title>Genomic Encyclopedia of Type Strains, Phase IV (KMG-IV): sequencing the most valuable type-strain genomes for metagenomic binning, comparative biology and taxonomic classification.</title>
        <authorList>
            <person name="Goeker M."/>
        </authorList>
    </citation>
    <scope>NUCLEOTIDE SEQUENCE [LARGE SCALE GENOMIC DNA]</scope>
    <source>
        <strain evidence="1 2">DSM 1837</strain>
    </source>
</reference>
<accession>A0A4R2N3E2</accession>
<dbReference type="AlphaFoldDB" id="A0A4R2N3E2"/>
<evidence type="ECO:0000313" key="1">
    <source>
        <dbReference type="EMBL" id="TCP14443.1"/>
    </source>
</evidence>
<sequence>MLENSFHQGTGLHCNRPQDELRLLVVASREDARQTQETLWQVCAHLQRLGYPVVVLDATAVETDRTPGLLQLLTHSPWDNGGQPHANANTSTLTVVPAALGLLTLVNTAQRKGLPLQTLEPLEPIFRRYAVVVLHAPLELLTSPLLAGSPAMPLLITHPGKTELVECYRQLKHLAIHAGLTGMVAYMAPSDDAAAQDQARENIQALERCAAHHLGQRLRATLLHEDRAQDMQRLALLLLENAGTITAPAPVSWPLNPLASSAIYAPFVQSH</sequence>
<organism evidence="1 2">
    <name type="scientific">Simplicispira metamorpha</name>
    <dbReference type="NCBI Taxonomy" id="80881"/>
    <lineage>
        <taxon>Bacteria</taxon>
        <taxon>Pseudomonadati</taxon>
        <taxon>Pseudomonadota</taxon>
        <taxon>Betaproteobacteria</taxon>
        <taxon>Burkholderiales</taxon>
        <taxon>Comamonadaceae</taxon>
        <taxon>Simplicispira</taxon>
    </lineage>
</organism>
<dbReference type="Proteomes" id="UP000295182">
    <property type="component" value="Unassembled WGS sequence"/>
</dbReference>
<dbReference type="EMBL" id="SLXH01000030">
    <property type="protein sequence ID" value="TCP14443.1"/>
    <property type="molecule type" value="Genomic_DNA"/>
</dbReference>
<keyword evidence="2" id="KW-1185">Reference proteome</keyword>
<dbReference type="OrthoDB" id="8912320at2"/>
<comment type="caution">
    <text evidence="1">The sequence shown here is derived from an EMBL/GenBank/DDBJ whole genome shotgun (WGS) entry which is preliminary data.</text>
</comment>
<evidence type="ECO:0008006" key="3">
    <source>
        <dbReference type="Google" id="ProtNLM"/>
    </source>
</evidence>
<dbReference type="RefSeq" id="WP_119014144.1">
    <property type="nucleotide sequence ID" value="NZ_QXNC01000028.1"/>
</dbReference>
<proteinExistence type="predicted"/>
<gene>
    <name evidence="1" type="ORF">EV674_13029</name>
</gene>
<evidence type="ECO:0000313" key="2">
    <source>
        <dbReference type="Proteomes" id="UP000295182"/>
    </source>
</evidence>
<name>A0A4R2N3E2_9BURK</name>